<comment type="caution">
    <text evidence="2">The sequence shown here is derived from an EMBL/GenBank/DDBJ whole genome shotgun (WGS) entry which is preliminary data.</text>
</comment>
<protein>
    <submittedName>
        <fullName evidence="2">Uncharacterized protein</fullName>
    </submittedName>
</protein>
<gene>
    <name evidence="2" type="ORF">BDD43_2835</name>
</gene>
<evidence type="ECO:0000313" key="2">
    <source>
        <dbReference type="EMBL" id="RKR82650.1"/>
    </source>
</evidence>
<reference evidence="2 3" key="1">
    <citation type="submission" date="2018-10" db="EMBL/GenBank/DDBJ databases">
        <title>Genomic Encyclopedia of Archaeal and Bacterial Type Strains, Phase II (KMG-II): from individual species to whole genera.</title>
        <authorList>
            <person name="Goeker M."/>
        </authorList>
    </citation>
    <scope>NUCLEOTIDE SEQUENCE [LARGE SCALE GENOMIC DNA]</scope>
    <source>
        <strain evidence="2 3">DSM 18602</strain>
    </source>
</reference>
<accession>A0A495J110</accession>
<dbReference type="RefSeq" id="WP_121198234.1">
    <property type="nucleotide sequence ID" value="NZ_RBKU01000001.1"/>
</dbReference>
<organism evidence="2 3">
    <name type="scientific">Mucilaginibacter gracilis</name>
    <dbReference type="NCBI Taxonomy" id="423350"/>
    <lineage>
        <taxon>Bacteria</taxon>
        <taxon>Pseudomonadati</taxon>
        <taxon>Bacteroidota</taxon>
        <taxon>Sphingobacteriia</taxon>
        <taxon>Sphingobacteriales</taxon>
        <taxon>Sphingobacteriaceae</taxon>
        <taxon>Mucilaginibacter</taxon>
    </lineage>
</organism>
<keyword evidence="3" id="KW-1185">Reference proteome</keyword>
<feature type="region of interest" description="Disordered" evidence="1">
    <location>
        <begin position="1"/>
        <end position="21"/>
    </location>
</feature>
<proteinExistence type="predicted"/>
<evidence type="ECO:0000313" key="3">
    <source>
        <dbReference type="Proteomes" id="UP000268007"/>
    </source>
</evidence>
<dbReference type="AlphaFoldDB" id="A0A495J110"/>
<evidence type="ECO:0000256" key="1">
    <source>
        <dbReference type="SAM" id="MobiDB-lite"/>
    </source>
</evidence>
<dbReference type="Proteomes" id="UP000268007">
    <property type="component" value="Unassembled WGS sequence"/>
</dbReference>
<dbReference type="EMBL" id="RBKU01000001">
    <property type="protein sequence ID" value="RKR82650.1"/>
    <property type="molecule type" value="Genomic_DNA"/>
</dbReference>
<sequence>MAESKKEESTVEKVERELNHFKEKKTSTESLLKEELKKAQTEYEGLIKDINIKYNVKDIDEEIKRHSYFLRLLKGEIAIPDDLNAKKAKVKPAKVKSKAIEVPEKYEDAKAWNTKILFALSQIESGTNEEVIAKLVELDKAFDVDKTGTTITQTLSSLKGSGRISTNGKKGKKDIYILA</sequence>
<name>A0A495J110_9SPHI</name>